<organism evidence="2 3">
    <name type="scientific">Wenzhouxiangella limi</name>
    <dbReference type="NCBI Taxonomy" id="2707351"/>
    <lineage>
        <taxon>Bacteria</taxon>
        <taxon>Pseudomonadati</taxon>
        <taxon>Pseudomonadota</taxon>
        <taxon>Gammaproteobacteria</taxon>
        <taxon>Chromatiales</taxon>
        <taxon>Wenzhouxiangellaceae</taxon>
        <taxon>Wenzhouxiangella</taxon>
    </lineage>
</organism>
<dbReference type="InterPro" id="IPR051397">
    <property type="entry name" value="Zn-ADH-like_protein"/>
</dbReference>
<dbReference type="Pfam" id="PF08240">
    <property type="entry name" value="ADH_N"/>
    <property type="match status" value="1"/>
</dbReference>
<dbReference type="PANTHER" id="PTHR43677:SF1">
    <property type="entry name" value="ACRYLYL-COA REDUCTASE ACUI-RELATED"/>
    <property type="match status" value="1"/>
</dbReference>
<dbReference type="InterPro" id="IPR014188">
    <property type="entry name" value="Acrylyl-CoA_reductase_AcuI"/>
</dbReference>
<dbReference type="EMBL" id="JAAGSC010000031">
    <property type="protein sequence ID" value="NDY94853.1"/>
    <property type="molecule type" value="Genomic_DNA"/>
</dbReference>
<dbReference type="AlphaFoldDB" id="A0A845USP1"/>
<sequence length="335" mass="35907">MSSEIPDSFRAFRIFDDEDGYRSEIVEQSIDDQSEGDVVIQVAWSSVNYKDALAGTGKGKILRDFPLNGGIDVAGTVIESRAADFREGDEVLMTGSGLSEVRDGGYSEYLRVPSEWLIPRPDGLDLYEAMCLGTAGFTAALGLYRMEALGQTPDMGPICITGASGGVGSLAVDIYSRAGYEISAISGKVDEFDWLHELGAGQCISRHDLHWPETPLASARFAGALDTVGSDMLSGLTRVIRPWGNIAACGMAAGIGLQTTVMPFIIRGISLVGINSSGCAYPLRETVWARLAGDWKPRHLDKIAQEPIGLEDLQQTFEQLLAGGGRGRIPVRIGS</sequence>
<dbReference type="InterPro" id="IPR020843">
    <property type="entry name" value="ER"/>
</dbReference>
<dbReference type="SUPFAM" id="SSF51735">
    <property type="entry name" value="NAD(P)-binding Rossmann-fold domains"/>
    <property type="match status" value="1"/>
</dbReference>
<feature type="domain" description="Enoyl reductase (ER)" evidence="1">
    <location>
        <begin position="22"/>
        <end position="331"/>
    </location>
</feature>
<dbReference type="CDD" id="cd05280">
    <property type="entry name" value="MDR_yhdh_yhfp"/>
    <property type="match status" value="1"/>
</dbReference>
<dbReference type="SUPFAM" id="SSF50129">
    <property type="entry name" value="GroES-like"/>
    <property type="match status" value="1"/>
</dbReference>
<dbReference type="InterPro" id="IPR036291">
    <property type="entry name" value="NAD(P)-bd_dom_sf"/>
</dbReference>
<dbReference type="Proteomes" id="UP000484885">
    <property type="component" value="Unassembled WGS sequence"/>
</dbReference>
<dbReference type="RefSeq" id="WP_164210234.1">
    <property type="nucleotide sequence ID" value="NZ_JAAGSC010000031.1"/>
</dbReference>
<reference evidence="2 3" key="1">
    <citation type="submission" date="2020-02" db="EMBL/GenBank/DDBJ databases">
        <authorList>
            <person name="Zhang X.-Y."/>
        </authorList>
    </citation>
    <scope>NUCLEOTIDE SEQUENCE [LARGE SCALE GENOMIC DNA]</scope>
    <source>
        <strain evidence="2 3">C33</strain>
    </source>
</reference>
<gene>
    <name evidence="2" type="ORF">G3I74_03815</name>
</gene>
<dbReference type="EC" id="1.3.1.95" evidence="2"/>
<dbReference type="NCBIfam" id="TIGR02823">
    <property type="entry name" value="oxido_YhdH"/>
    <property type="match status" value="1"/>
</dbReference>
<keyword evidence="2" id="KW-0560">Oxidoreductase</keyword>
<evidence type="ECO:0000313" key="2">
    <source>
        <dbReference type="EMBL" id="NDY94853.1"/>
    </source>
</evidence>
<evidence type="ECO:0000259" key="1">
    <source>
        <dbReference type="SMART" id="SM00829"/>
    </source>
</evidence>
<comment type="caution">
    <text evidence="2">The sequence shown here is derived from an EMBL/GenBank/DDBJ whole genome shotgun (WGS) entry which is preliminary data.</text>
</comment>
<dbReference type="InterPro" id="IPR013154">
    <property type="entry name" value="ADH-like_N"/>
</dbReference>
<dbReference type="Gene3D" id="3.90.180.10">
    <property type="entry name" value="Medium-chain alcohol dehydrogenases, catalytic domain"/>
    <property type="match status" value="1"/>
</dbReference>
<dbReference type="InterPro" id="IPR013149">
    <property type="entry name" value="ADH-like_C"/>
</dbReference>
<dbReference type="Pfam" id="PF00107">
    <property type="entry name" value="ADH_zinc_N"/>
    <property type="match status" value="1"/>
</dbReference>
<keyword evidence="3" id="KW-1185">Reference proteome</keyword>
<dbReference type="SMART" id="SM00829">
    <property type="entry name" value="PKS_ER"/>
    <property type="match status" value="1"/>
</dbReference>
<dbReference type="GO" id="GO:0043957">
    <property type="term" value="F:acryloyl-CoA reductase (NADPH) activity"/>
    <property type="evidence" value="ECO:0007669"/>
    <property type="project" value="TreeGrafter"/>
</dbReference>
<dbReference type="GO" id="GO:0043958">
    <property type="term" value="F:acryloyl-CoA reductase (NADH) activity"/>
    <property type="evidence" value="ECO:0007669"/>
    <property type="project" value="UniProtKB-EC"/>
</dbReference>
<proteinExistence type="predicted"/>
<dbReference type="InterPro" id="IPR011032">
    <property type="entry name" value="GroES-like_sf"/>
</dbReference>
<evidence type="ECO:0000313" key="3">
    <source>
        <dbReference type="Proteomes" id="UP000484885"/>
    </source>
</evidence>
<dbReference type="PANTHER" id="PTHR43677">
    <property type="entry name" value="SHORT-CHAIN DEHYDROGENASE/REDUCTASE"/>
    <property type="match status" value="1"/>
</dbReference>
<dbReference type="Gene3D" id="3.40.50.720">
    <property type="entry name" value="NAD(P)-binding Rossmann-like Domain"/>
    <property type="match status" value="1"/>
</dbReference>
<name>A0A845USP1_9GAMM</name>
<accession>A0A845USP1</accession>
<protein>
    <submittedName>
        <fullName evidence="2">Acryloyl-CoA reductase</fullName>
        <ecNumber evidence="2">1.3.1.95</ecNumber>
    </submittedName>
</protein>